<keyword evidence="6 7" id="KW-0472">Membrane</keyword>
<accession>A0ABT6BX50</accession>
<dbReference type="PANTHER" id="PTHR33452:SF1">
    <property type="entry name" value="INNER MEMBRANE PROTEIN YPHA-RELATED"/>
    <property type="match status" value="1"/>
</dbReference>
<keyword evidence="5 7" id="KW-1133">Transmembrane helix</keyword>
<reference evidence="8" key="1">
    <citation type="journal article" date="2022" name="Data Brief">
        <title>Draft genome sequence data of Gordonia hongkongensis strain EUFUS-Z928 isolated from the octocoral Eunicea fusca.</title>
        <authorList>
            <person name="Sanchez-Suarez J."/>
            <person name="Diaz L."/>
            <person name="Melo-Bolivar J."/>
            <person name="Villamil L."/>
        </authorList>
    </citation>
    <scope>NUCLEOTIDE SEQUENCE</scope>
    <source>
        <strain evidence="8">EUFUS-Z928</strain>
    </source>
</reference>
<reference evidence="8" key="2">
    <citation type="submission" date="2022-01" db="EMBL/GenBank/DDBJ databases">
        <authorList>
            <person name="Sanchez-Suarez J."/>
            <person name="Villamil L."/>
            <person name="Diaz L.E."/>
        </authorList>
    </citation>
    <scope>NUCLEOTIDE SEQUENCE</scope>
    <source>
        <strain evidence="8">EUFUS-Z928</strain>
    </source>
</reference>
<evidence type="ECO:0000256" key="1">
    <source>
        <dbReference type="ARBA" id="ARBA00004651"/>
    </source>
</evidence>
<dbReference type="PANTHER" id="PTHR33452">
    <property type="entry name" value="OXIDOREDUCTASE CATD-RELATED"/>
    <property type="match status" value="1"/>
</dbReference>
<feature type="transmembrane region" description="Helical" evidence="7">
    <location>
        <begin position="110"/>
        <end position="131"/>
    </location>
</feature>
<gene>
    <name evidence="8" type="ORF">L2299_15200</name>
</gene>
<sequence>MSRLFTKPASDLTPVQLLLRGAIGGTMIAHGTKHGRSIEGTAGWFRSIGFRQPTLQAKASAVVEVGAGAAIVAGAATPVAAAAVVGTMAVAARSVHLPNGFFITSEGWEYVANLSVAAIALAALGPGHYSVDRAIGLDSRLSSGRAAALAAGVGLAAAAAQLAVFHRPPQATGADPQTPTPSSN</sequence>
<keyword evidence="4 7" id="KW-0812">Transmembrane</keyword>
<evidence type="ECO:0000256" key="5">
    <source>
        <dbReference type="ARBA" id="ARBA00022989"/>
    </source>
</evidence>
<name>A0ABT6BX50_9ACTN</name>
<evidence type="ECO:0000313" key="8">
    <source>
        <dbReference type="EMBL" id="MDF6102401.1"/>
    </source>
</evidence>
<comment type="similarity">
    <text evidence="2">Belongs to the DoxX family.</text>
</comment>
<evidence type="ECO:0000313" key="9">
    <source>
        <dbReference type="Proteomes" id="UP001152308"/>
    </source>
</evidence>
<evidence type="ECO:0000256" key="3">
    <source>
        <dbReference type="ARBA" id="ARBA00022475"/>
    </source>
</evidence>
<evidence type="ECO:0000256" key="2">
    <source>
        <dbReference type="ARBA" id="ARBA00006679"/>
    </source>
</evidence>
<dbReference type="InterPro" id="IPR032808">
    <property type="entry name" value="DoxX"/>
</dbReference>
<dbReference type="EMBL" id="JAKJLQ010000011">
    <property type="protein sequence ID" value="MDF6102401.1"/>
    <property type="molecule type" value="Genomic_DNA"/>
</dbReference>
<keyword evidence="9" id="KW-1185">Reference proteome</keyword>
<protein>
    <submittedName>
        <fullName evidence="8">DoxX family protein</fullName>
    </submittedName>
</protein>
<dbReference type="Proteomes" id="UP001152308">
    <property type="component" value="Unassembled WGS sequence"/>
</dbReference>
<dbReference type="Pfam" id="PF07681">
    <property type="entry name" value="DoxX"/>
    <property type="match status" value="1"/>
</dbReference>
<dbReference type="InterPro" id="IPR051907">
    <property type="entry name" value="DoxX-like_oxidoreductase"/>
</dbReference>
<feature type="transmembrane region" description="Helical" evidence="7">
    <location>
        <begin position="61"/>
        <end position="90"/>
    </location>
</feature>
<evidence type="ECO:0000256" key="7">
    <source>
        <dbReference type="SAM" id="Phobius"/>
    </source>
</evidence>
<proteinExistence type="inferred from homology"/>
<feature type="transmembrane region" description="Helical" evidence="7">
    <location>
        <begin position="143"/>
        <end position="165"/>
    </location>
</feature>
<dbReference type="RefSeq" id="WP_065632516.1">
    <property type="nucleotide sequence ID" value="NZ_CBDRND010000005.1"/>
</dbReference>
<evidence type="ECO:0000256" key="6">
    <source>
        <dbReference type="ARBA" id="ARBA00023136"/>
    </source>
</evidence>
<keyword evidence="3" id="KW-1003">Cell membrane</keyword>
<comment type="subcellular location">
    <subcellularLocation>
        <location evidence="1">Cell membrane</location>
        <topology evidence="1">Multi-pass membrane protein</topology>
    </subcellularLocation>
</comment>
<organism evidence="8 9">
    <name type="scientific">Gordonia hongkongensis</name>
    <dbReference type="NCBI Taxonomy" id="1701090"/>
    <lineage>
        <taxon>Bacteria</taxon>
        <taxon>Bacillati</taxon>
        <taxon>Actinomycetota</taxon>
        <taxon>Actinomycetes</taxon>
        <taxon>Mycobacteriales</taxon>
        <taxon>Gordoniaceae</taxon>
        <taxon>Gordonia</taxon>
    </lineage>
</organism>
<comment type="caution">
    <text evidence="8">The sequence shown here is derived from an EMBL/GenBank/DDBJ whole genome shotgun (WGS) entry which is preliminary data.</text>
</comment>
<evidence type="ECO:0000256" key="4">
    <source>
        <dbReference type="ARBA" id="ARBA00022692"/>
    </source>
</evidence>